<comment type="subcellular location">
    <subcellularLocation>
        <location evidence="4">Nucleus</location>
    </subcellularLocation>
</comment>
<comment type="cofactor">
    <cofactor evidence="3">
        <name>Fe(2+)</name>
        <dbReference type="ChEBI" id="CHEBI:29033"/>
    </cofactor>
</comment>
<comment type="cofactor">
    <cofactor evidence="1">
        <name>Mn(2+)</name>
        <dbReference type="ChEBI" id="CHEBI:29035"/>
    </cofactor>
</comment>
<evidence type="ECO:0000256" key="5">
    <source>
        <dbReference type="ARBA" id="ARBA00006045"/>
    </source>
</evidence>
<keyword evidence="9" id="KW-0862">Zinc</keyword>
<keyword evidence="6" id="KW-0507">mRNA processing</keyword>
<sequence length="401" mass="46322">MKIAIEGCCHGELDKIYSTIEFLEKENNFKIDLLIICGDFQSVRNEKDLESMAVPEKYKSMCSFWKYYAGISKAPVLTLFIGGNHEASSFLKELPYGGWVANNIYYMGYANVVNFAGIKIAGLSGIYKSHDFYKGHYEFPPFNPGSMHSIYHVRNLETFRLSQIKKPIDIMLTHDWPAGIYHHGNIDQLIRIKPYFASEIKSNSLGSPQNERLLKLLKPKFWFSAHLHVKFSSIFKHDTESDEQKITKFLSLDKCLPRRKFLQVIDIDGDENKKFLSLDPEWLCILKKTDHLLSVDSYNRAPIDQKENVTITDQDLNDLNEDFQNCFEIPMNFKLTAPVHSENSSQKPESKDIYLNEQTTLLCEMLNIRDPIRVLLEKMGKSSIINESTTQLYNDLLDEDD</sequence>
<organism evidence="14 15">
    <name type="scientific">Brachionus plicatilis</name>
    <name type="common">Marine rotifer</name>
    <name type="synonym">Brachionus muelleri</name>
    <dbReference type="NCBI Taxonomy" id="10195"/>
    <lineage>
        <taxon>Eukaryota</taxon>
        <taxon>Metazoa</taxon>
        <taxon>Spiralia</taxon>
        <taxon>Gnathifera</taxon>
        <taxon>Rotifera</taxon>
        <taxon>Eurotatoria</taxon>
        <taxon>Monogononta</taxon>
        <taxon>Pseudotrocha</taxon>
        <taxon>Ploima</taxon>
        <taxon>Brachionidae</taxon>
        <taxon>Brachionus</taxon>
    </lineage>
</organism>
<evidence type="ECO:0000256" key="6">
    <source>
        <dbReference type="ARBA" id="ARBA00022664"/>
    </source>
</evidence>
<keyword evidence="8" id="KW-0378">Hydrolase</keyword>
<dbReference type="InterPro" id="IPR007708">
    <property type="entry name" value="DBR1_C"/>
</dbReference>
<evidence type="ECO:0000256" key="3">
    <source>
        <dbReference type="ARBA" id="ARBA00001954"/>
    </source>
</evidence>
<gene>
    <name evidence="14" type="ORF">BpHYR1_007175</name>
</gene>
<keyword evidence="10" id="KW-0408">Iron</keyword>
<dbReference type="Gene3D" id="3.60.21.10">
    <property type="match status" value="1"/>
</dbReference>
<name>A0A3M7QY74_BRAPC</name>
<comment type="similarity">
    <text evidence="5">Belongs to the lariat debranching enzyme family.</text>
</comment>
<dbReference type="Pfam" id="PF05011">
    <property type="entry name" value="DBR1"/>
    <property type="match status" value="1"/>
</dbReference>
<dbReference type="OrthoDB" id="407609at2759"/>
<evidence type="ECO:0000256" key="9">
    <source>
        <dbReference type="ARBA" id="ARBA00022833"/>
    </source>
</evidence>
<dbReference type="EMBL" id="REGN01004815">
    <property type="protein sequence ID" value="RNA16064.1"/>
    <property type="molecule type" value="Genomic_DNA"/>
</dbReference>
<comment type="caution">
    <text evidence="14">The sequence shown here is derived from an EMBL/GenBank/DDBJ whole genome shotgun (WGS) entry which is preliminary data.</text>
</comment>
<dbReference type="PANTHER" id="PTHR12849:SF0">
    <property type="entry name" value="LARIAT DEBRANCHING ENZYME"/>
    <property type="match status" value="1"/>
</dbReference>
<dbReference type="Pfam" id="PF00149">
    <property type="entry name" value="Metallophos"/>
    <property type="match status" value="1"/>
</dbReference>
<evidence type="ECO:0000256" key="11">
    <source>
        <dbReference type="ARBA" id="ARBA00023211"/>
    </source>
</evidence>
<dbReference type="InterPro" id="IPR041816">
    <property type="entry name" value="Dbr1_N"/>
</dbReference>
<evidence type="ECO:0000313" key="14">
    <source>
        <dbReference type="EMBL" id="RNA16064.1"/>
    </source>
</evidence>
<dbReference type="FunFam" id="3.60.21.10:FF:000035">
    <property type="entry name" value="Lariat debranching enzyme"/>
    <property type="match status" value="1"/>
</dbReference>
<dbReference type="AlphaFoldDB" id="A0A3M7QY74"/>
<evidence type="ECO:0000256" key="10">
    <source>
        <dbReference type="ARBA" id="ARBA00023004"/>
    </source>
</evidence>
<dbReference type="STRING" id="10195.A0A3M7QY74"/>
<dbReference type="GO" id="GO:0005634">
    <property type="term" value="C:nucleus"/>
    <property type="evidence" value="ECO:0007669"/>
    <property type="project" value="UniProtKB-SubCell"/>
</dbReference>
<evidence type="ECO:0000256" key="1">
    <source>
        <dbReference type="ARBA" id="ARBA00001936"/>
    </source>
</evidence>
<dbReference type="PANTHER" id="PTHR12849">
    <property type="entry name" value="RNA LARIAT DEBRANCHING ENZYME"/>
    <property type="match status" value="1"/>
</dbReference>
<dbReference type="CDD" id="cd00844">
    <property type="entry name" value="MPP_Dbr1_N"/>
    <property type="match status" value="1"/>
</dbReference>
<accession>A0A3M7QY74</accession>
<dbReference type="GO" id="GO:0008419">
    <property type="term" value="F:RNA lariat debranching enzyme activity"/>
    <property type="evidence" value="ECO:0007669"/>
    <property type="project" value="TreeGrafter"/>
</dbReference>
<keyword evidence="11" id="KW-0464">Manganese</keyword>
<dbReference type="InterPro" id="IPR004843">
    <property type="entry name" value="Calcineurin-like_PHP"/>
</dbReference>
<dbReference type="InterPro" id="IPR029052">
    <property type="entry name" value="Metallo-depent_PP-like"/>
</dbReference>
<keyword evidence="7" id="KW-0479">Metal-binding</keyword>
<keyword evidence="12" id="KW-0539">Nucleus</keyword>
<evidence type="ECO:0000256" key="7">
    <source>
        <dbReference type="ARBA" id="ARBA00022723"/>
    </source>
</evidence>
<protein>
    <submittedName>
        <fullName evidence="14">Lariat debranching enzyme</fullName>
    </submittedName>
</protein>
<evidence type="ECO:0000313" key="15">
    <source>
        <dbReference type="Proteomes" id="UP000276133"/>
    </source>
</evidence>
<evidence type="ECO:0000256" key="4">
    <source>
        <dbReference type="ARBA" id="ARBA00004123"/>
    </source>
</evidence>
<dbReference type="GO" id="GO:0000398">
    <property type="term" value="P:mRNA splicing, via spliceosome"/>
    <property type="evidence" value="ECO:0007669"/>
    <property type="project" value="TreeGrafter"/>
</dbReference>
<evidence type="ECO:0000256" key="12">
    <source>
        <dbReference type="ARBA" id="ARBA00023242"/>
    </source>
</evidence>
<keyword evidence="15" id="KW-1185">Reference proteome</keyword>
<reference evidence="14 15" key="1">
    <citation type="journal article" date="2018" name="Sci. Rep.">
        <title>Genomic signatures of local adaptation to the degree of environmental predictability in rotifers.</title>
        <authorList>
            <person name="Franch-Gras L."/>
            <person name="Hahn C."/>
            <person name="Garcia-Roger E.M."/>
            <person name="Carmona M.J."/>
            <person name="Serra M."/>
            <person name="Gomez A."/>
        </authorList>
    </citation>
    <scope>NUCLEOTIDE SEQUENCE [LARGE SCALE GENOMIC DNA]</scope>
    <source>
        <strain evidence="14">HYR1</strain>
    </source>
</reference>
<feature type="domain" description="Lariat debranching enzyme C-terminal" evidence="13">
    <location>
        <begin position="235"/>
        <end position="372"/>
    </location>
</feature>
<evidence type="ECO:0000256" key="2">
    <source>
        <dbReference type="ARBA" id="ARBA00001947"/>
    </source>
</evidence>
<dbReference type="SMART" id="SM01124">
    <property type="entry name" value="DBR1"/>
    <property type="match status" value="1"/>
</dbReference>
<proteinExistence type="inferred from homology"/>
<dbReference type="Proteomes" id="UP000276133">
    <property type="component" value="Unassembled WGS sequence"/>
</dbReference>
<evidence type="ECO:0000256" key="8">
    <source>
        <dbReference type="ARBA" id="ARBA00022801"/>
    </source>
</evidence>
<dbReference type="SUPFAM" id="SSF56300">
    <property type="entry name" value="Metallo-dependent phosphatases"/>
    <property type="match status" value="1"/>
</dbReference>
<evidence type="ECO:0000259" key="13">
    <source>
        <dbReference type="SMART" id="SM01124"/>
    </source>
</evidence>
<dbReference type="GO" id="GO:0046872">
    <property type="term" value="F:metal ion binding"/>
    <property type="evidence" value="ECO:0007669"/>
    <property type="project" value="UniProtKB-KW"/>
</dbReference>
<comment type="cofactor">
    <cofactor evidence="2">
        <name>Zn(2+)</name>
        <dbReference type="ChEBI" id="CHEBI:29105"/>
    </cofactor>
</comment>